<dbReference type="Gene3D" id="3.40.50.720">
    <property type="entry name" value="NAD(P)-binding Rossmann-like Domain"/>
    <property type="match status" value="1"/>
</dbReference>
<keyword evidence="1" id="KW-0812">Transmembrane</keyword>
<feature type="non-terminal residue" evidence="2">
    <location>
        <position position="1"/>
    </location>
</feature>
<keyword evidence="1" id="KW-1133">Transmembrane helix</keyword>
<comment type="caution">
    <text evidence="2">The sequence shown here is derived from an EMBL/GenBank/DDBJ whole genome shotgun (WGS) entry which is preliminary data.</text>
</comment>
<dbReference type="Proteomes" id="UP000034893">
    <property type="component" value="Unassembled WGS sequence"/>
</dbReference>
<organism evidence="2 3">
    <name type="scientific">Candidatus Curtissbacteria bacterium GW2011_GWC2_38_9</name>
    <dbReference type="NCBI Taxonomy" id="1618414"/>
    <lineage>
        <taxon>Bacteria</taxon>
        <taxon>Candidatus Curtissiibacteriota</taxon>
    </lineage>
</organism>
<evidence type="ECO:0000313" key="3">
    <source>
        <dbReference type="Proteomes" id="UP000034893"/>
    </source>
</evidence>
<keyword evidence="1" id="KW-0472">Membrane</keyword>
<feature type="transmembrane region" description="Helical" evidence="1">
    <location>
        <begin position="55"/>
        <end position="74"/>
    </location>
</feature>
<name>A0A0G0LB04_9BACT</name>
<dbReference type="AlphaFoldDB" id="A0A0G0LB04"/>
<evidence type="ECO:0000313" key="2">
    <source>
        <dbReference type="EMBL" id="KKQ88162.1"/>
    </source>
</evidence>
<gene>
    <name evidence="2" type="ORF">UT12_C0026G0009</name>
</gene>
<proteinExistence type="predicted"/>
<accession>A0A0G0LB04</accession>
<sequence length="131" mass="15602">MVTVDYVIESMIKLCEKNLHGTAIHLTHHNPPVHRLILHSIIYDMGFRNMKLIPVPIWIFRVMANSFYFLVVPIRKYIKSVMWYMPYITYACHFDRSIVKKYGEPPPEITRELIEKINSYAKKNILEHIDI</sequence>
<reference evidence="2 3" key="1">
    <citation type="journal article" date="2015" name="Nature">
        <title>rRNA introns, odd ribosomes, and small enigmatic genomes across a large radiation of phyla.</title>
        <authorList>
            <person name="Brown C.T."/>
            <person name="Hug L.A."/>
            <person name="Thomas B.C."/>
            <person name="Sharon I."/>
            <person name="Castelle C.J."/>
            <person name="Singh A."/>
            <person name="Wilkins M.J."/>
            <person name="Williams K.H."/>
            <person name="Banfield J.F."/>
        </authorList>
    </citation>
    <scope>NUCLEOTIDE SEQUENCE [LARGE SCALE GENOMIC DNA]</scope>
</reference>
<protein>
    <submittedName>
        <fullName evidence="2">Uncharacterized protein</fullName>
    </submittedName>
</protein>
<dbReference type="EMBL" id="LBVP01000026">
    <property type="protein sequence ID" value="KKQ88162.1"/>
    <property type="molecule type" value="Genomic_DNA"/>
</dbReference>
<evidence type="ECO:0000256" key="1">
    <source>
        <dbReference type="SAM" id="Phobius"/>
    </source>
</evidence>